<dbReference type="InterPro" id="IPR051910">
    <property type="entry name" value="ComF/GntX_DNA_util-trans"/>
</dbReference>
<keyword evidence="3" id="KW-1185">Reference proteome</keyword>
<protein>
    <recommendedName>
        <fullName evidence="4">Phosphoribosyltransferase domain-containing protein</fullName>
    </recommendedName>
</protein>
<dbReference type="InterPro" id="IPR000836">
    <property type="entry name" value="PRTase_dom"/>
</dbReference>
<proteinExistence type="inferred from homology"/>
<dbReference type="AlphaFoldDB" id="A0A172YF56"/>
<sequence>MSSSRAPLVFCDEIAWLVRRFKFEGDFRAGRLLVELALTVLIESDERDWGARFDVLLAVPSDAVRVRERGFDHADWLARRFARRVGMPLLRARRLRATGSQRGLGRRARQRNLTEVFSLAISPPPRVLLFDDVMTTGATFEALAQCCFDAGCLEVAALALARTPRSLPTRR</sequence>
<dbReference type="Proteomes" id="UP000077875">
    <property type="component" value="Chromosome"/>
</dbReference>
<comment type="similarity">
    <text evidence="1">Belongs to the ComF/GntX family.</text>
</comment>
<evidence type="ECO:0000256" key="1">
    <source>
        <dbReference type="ARBA" id="ARBA00008007"/>
    </source>
</evidence>
<dbReference type="InterPro" id="IPR029057">
    <property type="entry name" value="PRTase-like"/>
</dbReference>
<dbReference type="PANTHER" id="PTHR47505:SF1">
    <property type="entry name" value="DNA UTILIZATION PROTEIN YHGH"/>
    <property type="match status" value="1"/>
</dbReference>
<dbReference type="PANTHER" id="PTHR47505">
    <property type="entry name" value="DNA UTILIZATION PROTEIN YHGH"/>
    <property type="match status" value="1"/>
</dbReference>
<dbReference type="Gene3D" id="3.40.50.2020">
    <property type="match status" value="1"/>
</dbReference>
<dbReference type="EMBL" id="CP015243">
    <property type="protein sequence ID" value="ANF57854.1"/>
    <property type="molecule type" value="Genomic_DNA"/>
</dbReference>
<evidence type="ECO:0000313" key="3">
    <source>
        <dbReference type="Proteomes" id="UP000077875"/>
    </source>
</evidence>
<evidence type="ECO:0000313" key="2">
    <source>
        <dbReference type="EMBL" id="ANF57854.1"/>
    </source>
</evidence>
<name>A0A172YF56_9GAMM</name>
<dbReference type="STRING" id="376489.A5892_10585"/>
<accession>A0A172YF56</accession>
<evidence type="ECO:0008006" key="4">
    <source>
        <dbReference type="Google" id="ProtNLM"/>
    </source>
</evidence>
<dbReference type="CDD" id="cd06223">
    <property type="entry name" value="PRTases_typeI"/>
    <property type="match status" value="1"/>
</dbReference>
<reference evidence="2 3" key="1">
    <citation type="submission" date="2016-04" db="EMBL/GenBank/DDBJ databases">
        <title>Complete Genome Sequence of Halotalea alkalilenta IHB B 13600.</title>
        <authorList>
            <person name="Swarnkar M.K."/>
            <person name="Sharma A."/>
            <person name="Kaushal K."/>
            <person name="Soni R."/>
            <person name="Rana S."/>
            <person name="Singh A.K."/>
            <person name="Gulati A."/>
        </authorList>
    </citation>
    <scope>NUCLEOTIDE SEQUENCE [LARGE SCALE GENOMIC DNA]</scope>
    <source>
        <strain evidence="2 3">IHB B 13600</strain>
    </source>
</reference>
<gene>
    <name evidence="2" type="ORF">A5892_10585</name>
</gene>
<dbReference type="KEGG" id="haa:A5892_10585"/>
<dbReference type="SUPFAM" id="SSF53271">
    <property type="entry name" value="PRTase-like"/>
    <property type="match status" value="1"/>
</dbReference>
<organism evidence="2 3">
    <name type="scientific">Halotalea alkalilenta</name>
    <dbReference type="NCBI Taxonomy" id="376489"/>
    <lineage>
        <taxon>Bacteria</taxon>
        <taxon>Pseudomonadati</taxon>
        <taxon>Pseudomonadota</taxon>
        <taxon>Gammaproteobacteria</taxon>
        <taxon>Oceanospirillales</taxon>
        <taxon>Halomonadaceae</taxon>
        <taxon>Halotalea</taxon>
    </lineage>
</organism>